<dbReference type="AlphaFoldDB" id="A0A1F5KDD1"/>
<protein>
    <submittedName>
        <fullName evidence="1">Uncharacterized protein</fullName>
    </submittedName>
</protein>
<sequence>METREIDLIERQKMFDQGILADLRMSNLFDQETLNRLSSILDVGVRASSDTRGMLNRWILRSRMYRTDVFELVLSQFSGRGVNEYAYGVTYGKSFGERIVPTYELQGISRIDFNPKSQDYVRFIQEDDTRIATLVVNQWGGVAIRSELK</sequence>
<dbReference type="Proteomes" id="UP000176527">
    <property type="component" value="Unassembled WGS sequence"/>
</dbReference>
<name>A0A1F5KDD1_9BACT</name>
<gene>
    <name evidence="1" type="ORF">A3F00_01930</name>
</gene>
<comment type="caution">
    <text evidence="1">The sequence shown here is derived from an EMBL/GenBank/DDBJ whole genome shotgun (WGS) entry which is preliminary data.</text>
</comment>
<accession>A0A1F5KDD1</accession>
<reference evidence="1 2" key="1">
    <citation type="journal article" date="2016" name="Nat. Commun.">
        <title>Thousands of microbial genomes shed light on interconnected biogeochemical processes in an aquifer system.</title>
        <authorList>
            <person name="Anantharaman K."/>
            <person name="Brown C.T."/>
            <person name="Hug L.A."/>
            <person name="Sharon I."/>
            <person name="Castelle C.J."/>
            <person name="Probst A.J."/>
            <person name="Thomas B.C."/>
            <person name="Singh A."/>
            <person name="Wilkins M.J."/>
            <person name="Karaoz U."/>
            <person name="Brodie E.L."/>
            <person name="Williams K.H."/>
            <person name="Hubbard S.S."/>
            <person name="Banfield J.F."/>
        </authorList>
    </citation>
    <scope>NUCLEOTIDE SEQUENCE [LARGE SCALE GENOMIC DNA]</scope>
</reference>
<evidence type="ECO:0000313" key="1">
    <source>
        <dbReference type="EMBL" id="OGE38947.1"/>
    </source>
</evidence>
<organism evidence="1 2">
    <name type="scientific">Candidatus Daviesbacteria bacterium RIFCSPHIGHO2_12_FULL_37_11</name>
    <dbReference type="NCBI Taxonomy" id="1797777"/>
    <lineage>
        <taxon>Bacteria</taxon>
        <taxon>Candidatus Daviesiibacteriota</taxon>
    </lineage>
</organism>
<dbReference type="EMBL" id="MFDE01000008">
    <property type="protein sequence ID" value="OGE38947.1"/>
    <property type="molecule type" value="Genomic_DNA"/>
</dbReference>
<proteinExistence type="predicted"/>
<evidence type="ECO:0000313" key="2">
    <source>
        <dbReference type="Proteomes" id="UP000176527"/>
    </source>
</evidence>